<feature type="compositionally biased region" description="Low complexity" evidence="1">
    <location>
        <begin position="345"/>
        <end position="361"/>
    </location>
</feature>
<dbReference type="CDD" id="cd04508">
    <property type="entry name" value="Tudor_SF"/>
    <property type="match status" value="2"/>
</dbReference>
<feature type="region of interest" description="Disordered" evidence="1">
    <location>
        <begin position="723"/>
        <end position="844"/>
    </location>
</feature>
<feature type="compositionally biased region" description="Polar residues" evidence="1">
    <location>
        <begin position="367"/>
        <end position="378"/>
    </location>
</feature>
<proteinExistence type="predicted"/>
<accession>D7FWC4</accession>
<feature type="compositionally biased region" description="Basic and acidic residues" evidence="1">
    <location>
        <begin position="937"/>
        <end position="964"/>
    </location>
</feature>
<evidence type="ECO:0000256" key="1">
    <source>
        <dbReference type="SAM" id="MobiDB-lite"/>
    </source>
</evidence>
<evidence type="ECO:0000313" key="3">
    <source>
        <dbReference type="Proteomes" id="UP000002630"/>
    </source>
</evidence>
<dbReference type="EMBL" id="FN649760">
    <property type="protein sequence ID" value="CBJ32012.1"/>
    <property type="molecule type" value="Genomic_DNA"/>
</dbReference>
<keyword evidence="3" id="KW-1185">Reference proteome</keyword>
<feature type="compositionally biased region" description="Low complexity" evidence="1">
    <location>
        <begin position="782"/>
        <end position="801"/>
    </location>
</feature>
<feature type="compositionally biased region" description="Basic residues" evidence="1">
    <location>
        <begin position="25"/>
        <end position="35"/>
    </location>
</feature>
<feature type="compositionally biased region" description="Basic and acidic residues" evidence="1">
    <location>
        <begin position="45"/>
        <end position="56"/>
    </location>
</feature>
<feature type="region of interest" description="Disordered" evidence="1">
    <location>
        <begin position="895"/>
        <end position="964"/>
    </location>
</feature>
<gene>
    <name evidence="2" type="ORF">Esi_0302_0006</name>
</gene>
<dbReference type="AlphaFoldDB" id="D7FWC4"/>
<feature type="compositionally biased region" description="Basic and acidic residues" evidence="1">
    <location>
        <begin position="902"/>
        <end position="923"/>
    </location>
</feature>
<feature type="compositionally biased region" description="Basic and acidic residues" evidence="1">
    <location>
        <begin position="427"/>
        <end position="439"/>
    </location>
</feature>
<dbReference type="Proteomes" id="UP000002630">
    <property type="component" value="Unassembled WGS sequence"/>
</dbReference>
<feature type="region of interest" description="Disordered" evidence="1">
    <location>
        <begin position="1"/>
        <end position="60"/>
    </location>
</feature>
<feature type="compositionally biased region" description="Polar residues" evidence="1">
    <location>
        <begin position="568"/>
        <end position="597"/>
    </location>
</feature>
<evidence type="ECO:0008006" key="4">
    <source>
        <dbReference type="Google" id="ProtNLM"/>
    </source>
</evidence>
<feature type="compositionally biased region" description="Polar residues" evidence="1">
    <location>
        <begin position="257"/>
        <end position="266"/>
    </location>
</feature>
<dbReference type="Gene3D" id="2.30.30.140">
    <property type="match status" value="1"/>
</dbReference>
<feature type="compositionally biased region" description="Low complexity" evidence="1">
    <location>
        <begin position="233"/>
        <end position="250"/>
    </location>
</feature>
<reference evidence="2 3" key="1">
    <citation type="journal article" date="2010" name="Nature">
        <title>The Ectocarpus genome and the independent evolution of multicellularity in brown algae.</title>
        <authorList>
            <person name="Cock J.M."/>
            <person name="Sterck L."/>
            <person name="Rouze P."/>
            <person name="Scornet D."/>
            <person name="Allen A.E."/>
            <person name="Amoutzias G."/>
            <person name="Anthouard V."/>
            <person name="Artiguenave F."/>
            <person name="Aury J.M."/>
            <person name="Badger J.H."/>
            <person name="Beszteri B."/>
            <person name="Billiau K."/>
            <person name="Bonnet E."/>
            <person name="Bothwell J.H."/>
            <person name="Bowler C."/>
            <person name="Boyen C."/>
            <person name="Brownlee C."/>
            <person name="Carrano C.J."/>
            <person name="Charrier B."/>
            <person name="Cho G.Y."/>
            <person name="Coelho S.M."/>
            <person name="Collen J."/>
            <person name="Corre E."/>
            <person name="Da Silva C."/>
            <person name="Delage L."/>
            <person name="Delaroque N."/>
            <person name="Dittami S.M."/>
            <person name="Doulbeau S."/>
            <person name="Elias M."/>
            <person name="Farnham G."/>
            <person name="Gachon C.M."/>
            <person name="Gschloessl B."/>
            <person name="Heesch S."/>
            <person name="Jabbari K."/>
            <person name="Jubin C."/>
            <person name="Kawai H."/>
            <person name="Kimura K."/>
            <person name="Kloareg B."/>
            <person name="Kupper F.C."/>
            <person name="Lang D."/>
            <person name="Le Bail A."/>
            <person name="Leblanc C."/>
            <person name="Lerouge P."/>
            <person name="Lohr M."/>
            <person name="Lopez P.J."/>
            <person name="Martens C."/>
            <person name="Maumus F."/>
            <person name="Michel G."/>
            <person name="Miranda-Saavedra D."/>
            <person name="Morales J."/>
            <person name="Moreau H."/>
            <person name="Motomura T."/>
            <person name="Nagasato C."/>
            <person name="Napoli C.A."/>
            <person name="Nelson D.R."/>
            <person name="Nyvall-Collen P."/>
            <person name="Peters A.F."/>
            <person name="Pommier C."/>
            <person name="Potin P."/>
            <person name="Poulain J."/>
            <person name="Quesneville H."/>
            <person name="Read B."/>
            <person name="Rensing S.A."/>
            <person name="Ritter A."/>
            <person name="Rousvoal S."/>
            <person name="Samanta M."/>
            <person name="Samson G."/>
            <person name="Schroeder D.C."/>
            <person name="Segurens B."/>
            <person name="Strittmatter M."/>
            <person name="Tonon T."/>
            <person name="Tregear J.W."/>
            <person name="Valentin K."/>
            <person name="von Dassow P."/>
            <person name="Yamagishi T."/>
            <person name="Van de Peer Y."/>
            <person name="Wincker P."/>
        </authorList>
    </citation>
    <scope>NUCLEOTIDE SEQUENCE [LARGE SCALE GENOMIC DNA]</scope>
    <source>
        <strain evidence="3">Ec32 / CCAP1310/4</strain>
    </source>
</reference>
<name>D7FWC4_ECTSI</name>
<protein>
    <recommendedName>
        <fullName evidence="4">Tudor domain-containing protein</fullName>
    </recommendedName>
</protein>
<dbReference type="InParanoid" id="D7FWC4"/>
<feature type="region of interest" description="Disordered" evidence="1">
    <location>
        <begin position="163"/>
        <end position="600"/>
    </location>
</feature>
<feature type="compositionally biased region" description="Basic and acidic residues" evidence="1">
    <location>
        <begin position="185"/>
        <end position="197"/>
    </location>
</feature>
<sequence length="1027" mass="108229">MDIDAALSSSSGEDGANLASGAGRGGKRQSRLKPKHSSETPEPQDDGRYQPHDTVEARFGGRSKWFPGKVRRAYEGREGRLLYDVDFDDGDEEEGVLAGRVRRPGQGPPALRAGLVVDVKLARKGKGYHPGTIGRVNDDGSLYVKLDDGDSEWSLPAQQAIPIYPYTPSVGGTNTGASDGQVEARAARDENSRAEPHDDADDQLGPNSTSPRAAENDQPASSDRSNNTRGHQASAASTASGPLPLSSSSSFDGGAEKQSSQNNDQNGGAEEKSDQSGSGISWIADLAKSVETPTPAAQLPDPAARTDAGGKRSEAGDDSGNRGGGGGGSGLDWITELVSPLAQPSARESSSSGGEASAERGPPVATGNLSPVPITQTPAVAPDRGPSTPVATKSRPPRAVTPSHLEWKPITDGSAKRRWGAPPPEVDADKSKGGEETKTQQRQQLPNSPPRLSRSTAAPDSTRSLSTDAAPLADAPASRSATRVSAPKIALPAGQQEPKAKTNVGGESNASIASTDTIASQGARSGGRPPTVPVAGGRTPGPEVRERDDANTQHSCDASGGATAENLGGSQDNQGTEMHATQQEGAASFESSGSVNATVPLPGGGAQIALPSVQKKGVAEGQSVRGGSSRWDIIRSSVQRRYAAEAMHLSEEVRLLTAKLAAAEDKTQARLVQQERKLVRQMDEVLKRERDKMQALLSEERASSARRINTLKGEVDAARRQLELERRRSEKAASTGGQAILSGRRAKTSPPLHHTTGSVRGREKTRGTVSSYEPAHCEAPDRSASTVRRPRSSSSARVSRTGPWGLSDRDAGRRCPPPPPLSLATTCPDSGRKASSAASASEGARRTIFSERLGHTSSSVLSPLSCGGSGGGGSDGKGVEYLALENILRNVLATVAEPSSSSKEESSFHNRKRDGEQEERSGSEGEAFEELAPPPPRQRERAPAHRERAVSDGHREQASRWRLETERRDTRRRLEAMKGEVERVVGQFRARAERAEAAAASAEQRAKVKALRYLRSKRSPPTTAGFD</sequence>
<dbReference type="OrthoDB" id="10397298at2759"/>
<feature type="compositionally biased region" description="Gly residues" evidence="1">
    <location>
        <begin position="321"/>
        <end position="330"/>
    </location>
</feature>
<feature type="compositionally biased region" description="Polar residues" evidence="1">
    <location>
        <begin position="453"/>
        <end position="467"/>
    </location>
</feature>
<feature type="compositionally biased region" description="Polar residues" evidence="1">
    <location>
        <begin position="505"/>
        <end position="523"/>
    </location>
</feature>
<evidence type="ECO:0000313" key="2">
    <source>
        <dbReference type="EMBL" id="CBJ32012.1"/>
    </source>
</evidence>
<feature type="compositionally biased region" description="Polar residues" evidence="1">
    <location>
        <begin position="218"/>
        <end position="231"/>
    </location>
</feature>
<organism evidence="2 3">
    <name type="scientific">Ectocarpus siliculosus</name>
    <name type="common">Brown alga</name>
    <name type="synonym">Conferva siliculosa</name>
    <dbReference type="NCBI Taxonomy" id="2880"/>
    <lineage>
        <taxon>Eukaryota</taxon>
        <taxon>Sar</taxon>
        <taxon>Stramenopiles</taxon>
        <taxon>Ochrophyta</taxon>
        <taxon>PX clade</taxon>
        <taxon>Phaeophyceae</taxon>
        <taxon>Ectocarpales</taxon>
        <taxon>Ectocarpaceae</taxon>
        <taxon>Ectocarpus</taxon>
    </lineage>
</organism>